<proteinExistence type="predicted"/>
<dbReference type="SUPFAM" id="SSF48334">
    <property type="entry name" value="DNA repair protein MutS, domain III"/>
    <property type="match status" value="1"/>
</dbReference>
<dbReference type="GO" id="GO:0006298">
    <property type="term" value="P:mismatch repair"/>
    <property type="evidence" value="ECO:0007669"/>
    <property type="project" value="InterPro"/>
</dbReference>
<feature type="non-terminal residue" evidence="2">
    <location>
        <position position="144"/>
    </location>
</feature>
<dbReference type="Pfam" id="PF05190">
    <property type="entry name" value="MutS_IV"/>
    <property type="match status" value="1"/>
</dbReference>
<dbReference type="AlphaFoldDB" id="A0A820NGQ4"/>
<dbReference type="GO" id="GO:0030983">
    <property type="term" value="F:mismatched DNA binding"/>
    <property type="evidence" value="ECO:0007669"/>
    <property type="project" value="InterPro"/>
</dbReference>
<protein>
    <recommendedName>
        <fullName evidence="1">DNA mismatch repair protein MutS clamp domain-containing protein</fullName>
    </recommendedName>
</protein>
<feature type="domain" description="DNA mismatch repair protein MutS clamp" evidence="1">
    <location>
        <begin position="59"/>
        <end position="143"/>
    </location>
</feature>
<evidence type="ECO:0000313" key="3">
    <source>
        <dbReference type="Proteomes" id="UP000663868"/>
    </source>
</evidence>
<reference evidence="2" key="1">
    <citation type="submission" date="2021-02" db="EMBL/GenBank/DDBJ databases">
        <authorList>
            <person name="Nowell W R."/>
        </authorList>
    </citation>
    <scope>NUCLEOTIDE SEQUENCE</scope>
</reference>
<feature type="non-terminal residue" evidence="2">
    <location>
        <position position="1"/>
    </location>
</feature>
<gene>
    <name evidence="2" type="ORF">KXQ929_LOCUS50315</name>
</gene>
<evidence type="ECO:0000259" key="1">
    <source>
        <dbReference type="Pfam" id="PF05190"/>
    </source>
</evidence>
<sequence>LLGIILACIQENPGRTVSAAEKRITMINQLRRILDILPTLQQALEQSTCDLLKNLCSNGFDERLDSLRADVIVVIDDVESLEKEFSERFNMPVRYNLTNARGFSLEIIGEFKGVLPANVISVAKRQKSTFITTLQLAHLSERFE</sequence>
<organism evidence="2 3">
    <name type="scientific">Adineta steineri</name>
    <dbReference type="NCBI Taxonomy" id="433720"/>
    <lineage>
        <taxon>Eukaryota</taxon>
        <taxon>Metazoa</taxon>
        <taxon>Spiralia</taxon>
        <taxon>Gnathifera</taxon>
        <taxon>Rotifera</taxon>
        <taxon>Eurotatoria</taxon>
        <taxon>Bdelloidea</taxon>
        <taxon>Adinetida</taxon>
        <taxon>Adinetidae</taxon>
        <taxon>Adineta</taxon>
    </lineage>
</organism>
<dbReference type="GO" id="GO:0005524">
    <property type="term" value="F:ATP binding"/>
    <property type="evidence" value="ECO:0007669"/>
    <property type="project" value="InterPro"/>
</dbReference>
<name>A0A820NGQ4_9BILA</name>
<dbReference type="InterPro" id="IPR007861">
    <property type="entry name" value="DNA_mismatch_repair_MutS_clamp"/>
</dbReference>
<dbReference type="EMBL" id="CAJOBB010022855">
    <property type="protein sequence ID" value="CAF4388389.1"/>
    <property type="molecule type" value="Genomic_DNA"/>
</dbReference>
<accession>A0A820NGQ4</accession>
<dbReference type="Proteomes" id="UP000663868">
    <property type="component" value="Unassembled WGS sequence"/>
</dbReference>
<comment type="caution">
    <text evidence="2">The sequence shown here is derived from an EMBL/GenBank/DDBJ whole genome shotgun (WGS) entry which is preliminary data.</text>
</comment>
<dbReference type="InterPro" id="IPR036187">
    <property type="entry name" value="DNA_mismatch_repair_MutS_sf"/>
</dbReference>
<evidence type="ECO:0000313" key="2">
    <source>
        <dbReference type="EMBL" id="CAF4388389.1"/>
    </source>
</evidence>